<evidence type="ECO:0000256" key="1">
    <source>
        <dbReference type="SAM" id="MobiDB-lite"/>
    </source>
</evidence>
<evidence type="ECO:0000313" key="2">
    <source>
        <dbReference type="EMBL" id="CAL1274957.1"/>
    </source>
</evidence>
<proteinExistence type="predicted"/>
<comment type="caution">
    <text evidence="2">The sequence shown here is derived from an EMBL/GenBank/DDBJ whole genome shotgun (WGS) entry which is preliminary data.</text>
</comment>
<organism evidence="2 3">
    <name type="scientific">Larinioides sclopetarius</name>
    <dbReference type="NCBI Taxonomy" id="280406"/>
    <lineage>
        <taxon>Eukaryota</taxon>
        <taxon>Metazoa</taxon>
        <taxon>Ecdysozoa</taxon>
        <taxon>Arthropoda</taxon>
        <taxon>Chelicerata</taxon>
        <taxon>Arachnida</taxon>
        <taxon>Araneae</taxon>
        <taxon>Araneomorphae</taxon>
        <taxon>Entelegynae</taxon>
        <taxon>Araneoidea</taxon>
        <taxon>Araneidae</taxon>
        <taxon>Larinioides</taxon>
    </lineage>
</organism>
<name>A0AAV1ZT40_9ARAC</name>
<evidence type="ECO:0000313" key="3">
    <source>
        <dbReference type="Proteomes" id="UP001497382"/>
    </source>
</evidence>
<accession>A0AAV1ZT40</accession>
<dbReference type="Proteomes" id="UP001497382">
    <property type="component" value="Unassembled WGS sequence"/>
</dbReference>
<dbReference type="EMBL" id="CAXIEN010000081">
    <property type="protein sequence ID" value="CAL1274957.1"/>
    <property type="molecule type" value="Genomic_DNA"/>
</dbReference>
<sequence length="98" mass="11003">MLNFGIEVFLSVSGSDKQIVESYFKCHIMLPSRIKSKGEQCIKNVTQTSNLREQWMKICSSKDLFYMVFLCTDIVKGAPTGAKGQNSLKNATEECKIS</sequence>
<protein>
    <submittedName>
        <fullName evidence="2">Uncharacterized protein</fullName>
    </submittedName>
</protein>
<keyword evidence="3" id="KW-1185">Reference proteome</keyword>
<gene>
    <name evidence="2" type="ORF">LARSCL_LOCUS7811</name>
</gene>
<dbReference type="AlphaFoldDB" id="A0AAV1ZT40"/>
<reference evidence="2 3" key="1">
    <citation type="submission" date="2024-04" db="EMBL/GenBank/DDBJ databases">
        <authorList>
            <person name="Rising A."/>
            <person name="Reimegard J."/>
            <person name="Sonavane S."/>
            <person name="Akerstrom W."/>
            <person name="Nylinder S."/>
            <person name="Hedman E."/>
            <person name="Kallberg Y."/>
        </authorList>
    </citation>
    <scope>NUCLEOTIDE SEQUENCE [LARGE SCALE GENOMIC DNA]</scope>
</reference>
<feature type="region of interest" description="Disordered" evidence="1">
    <location>
        <begin position="79"/>
        <end position="98"/>
    </location>
</feature>